<name>A0A8H5EWA2_9AGAR</name>
<dbReference type="EMBL" id="JAACJK010000221">
    <property type="protein sequence ID" value="KAF5314681.1"/>
    <property type="molecule type" value="Genomic_DNA"/>
</dbReference>
<dbReference type="AlphaFoldDB" id="A0A8H5EWA2"/>
<dbReference type="SUPFAM" id="SSF50370">
    <property type="entry name" value="Ricin B-like lectins"/>
    <property type="match status" value="1"/>
</dbReference>
<dbReference type="OrthoDB" id="9986966at2759"/>
<dbReference type="Gene3D" id="2.80.10.50">
    <property type="match status" value="1"/>
</dbReference>
<dbReference type="CDD" id="cd00161">
    <property type="entry name" value="beta-trefoil_Ricin-like"/>
    <property type="match status" value="1"/>
</dbReference>
<reference evidence="2 3" key="1">
    <citation type="journal article" date="2020" name="ISME J.">
        <title>Uncovering the hidden diversity of litter-decomposition mechanisms in mushroom-forming fungi.</title>
        <authorList>
            <person name="Floudas D."/>
            <person name="Bentzer J."/>
            <person name="Ahren D."/>
            <person name="Johansson T."/>
            <person name="Persson P."/>
            <person name="Tunlid A."/>
        </authorList>
    </citation>
    <scope>NUCLEOTIDE SEQUENCE [LARGE SCALE GENOMIC DNA]</scope>
    <source>
        <strain evidence="2 3">CBS 175.51</strain>
    </source>
</reference>
<evidence type="ECO:0000313" key="2">
    <source>
        <dbReference type="EMBL" id="KAF5314681.1"/>
    </source>
</evidence>
<proteinExistence type="predicted"/>
<dbReference type="Proteomes" id="UP000541558">
    <property type="component" value="Unassembled WGS sequence"/>
</dbReference>
<gene>
    <name evidence="2" type="ORF">D9611_007233</name>
</gene>
<evidence type="ECO:0000313" key="3">
    <source>
        <dbReference type="Proteomes" id="UP000541558"/>
    </source>
</evidence>
<evidence type="ECO:0000256" key="1">
    <source>
        <dbReference type="SAM" id="MobiDB-lite"/>
    </source>
</evidence>
<evidence type="ECO:0008006" key="4">
    <source>
        <dbReference type="Google" id="ProtNLM"/>
    </source>
</evidence>
<sequence>MAEPGAPDAGSGGGSEAIGSDNAYVEAYKKVEEWYKSDRKNSSYANSDVGKEGEALRAKWEAQAKERIRLKNEQMDAVREAHSWWRGKVVPLITIHGVSANTITNGTLDPYTFGVGKYETSLEDAVAFFEREEKLPDRSSLGTLINTHRLLFIFSTMADAVASAVKRASSTISARASFEAAIKSISKTWPSYYKNTRANNMLIFEFTSHTGPQTGPFGTGPRKEVGTGVHYVRADTNDGVYPSLVGKKENDPGMPKPFNRVILVNWLWEKSEAYNKIIPDAVAEFAKQRTKTNTGNLRLYGGVPTTVPPTVPGGGTGEQEGFDSKTWYRLSNPSISGAALDIVNDGSGSPSGILQIAATANVSGQYWVVRKQPSNPGAYYLSAMYQGPQARLDVYGDDKARPHLAASGNYSGQMWRITKWGNGDGTYKLWNDYSGEGLLLTGRLGSVNLEAAEDYELAQHWIFTAIQPVTESEFQI</sequence>
<protein>
    <recommendedName>
        <fullName evidence="4">Ricin B lectin domain-containing protein</fullName>
    </recommendedName>
</protein>
<accession>A0A8H5EWA2</accession>
<keyword evidence="3" id="KW-1185">Reference proteome</keyword>
<organism evidence="2 3">
    <name type="scientific">Ephemerocybe angulata</name>
    <dbReference type="NCBI Taxonomy" id="980116"/>
    <lineage>
        <taxon>Eukaryota</taxon>
        <taxon>Fungi</taxon>
        <taxon>Dikarya</taxon>
        <taxon>Basidiomycota</taxon>
        <taxon>Agaricomycotina</taxon>
        <taxon>Agaricomycetes</taxon>
        <taxon>Agaricomycetidae</taxon>
        <taxon>Agaricales</taxon>
        <taxon>Agaricineae</taxon>
        <taxon>Psathyrellaceae</taxon>
        <taxon>Ephemerocybe</taxon>
    </lineage>
</organism>
<dbReference type="InterPro" id="IPR035992">
    <property type="entry name" value="Ricin_B-like_lectins"/>
</dbReference>
<feature type="region of interest" description="Disordered" evidence="1">
    <location>
        <begin position="296"/>
        <end position="318"/>
    </location>
</feature>
<comment type="caution">
    <text evidence="2">The sequence shown here is derived from an EMBL/GenBank/DDBJ whole genome shotgun (WGS) entry which is preliminary data.</text>
</comment>